<proteinExistence type="inferred from homology"/>
<dbReference type="PANTHER" id="PTHR11804:SF84">
    <property type="entry name" value="SACCHAROLYSIN"/>
    <property type="match status" value="1"/>
</dbReference>
<comment type="similarity">
    <text evidence="1 7">Belongs to the peptidase M3 family.</text>
</comment>
<gene>
    <name evidence="9" type="ORF">SAMN04488570_3479</name>
</gene>
<dbReference type="InterPro" id="IPR045090">
    <property type="entry name" value="Pept_M3A_M3B"/>
</dbReference>
<dbReference type="STRING" id="642780.SAMN04488570_3479"/>
<evidence type="ECO:0000256" key="3">
    <source>
        <dbReference type="ARBA" id="ARBA00022723"/>
    </source>
</evidence>
<keyword evidence="6 7" id="KW-0482">Metalloprotease</keyword>
<keyword evidence="10" id="KW-1185">Reference proteome</keyword>
<keyword evidence="2 7" id="KW-0645">Protease</keyword>
<dbReference type="OrthoDB" id="9773538at2"/>
<feature type="domain" description="Peptidase M3A/M3B catalytic" evidence="8">
    <location>
        <begin position="210"/>
        <end position="637"/>
    </location>
</feature>
<evidence type="ECO:0000313" key="9">
    <source>
        <dbReference type="EMBL" id="SDT08303.1"/>
    </source>
</evidence>
<evidence type="ECO:0000313" key="10">
    <source>
        <dbReference type="Proteomes" id="UP000198859"/>
    </source>
</evidence>
<dbReference type="InterPro" id="IPR024077">
    <property type="entry name" value="Neurolysin/TOP_dom2"/>
</dbReference>
<evidence type="ECO:0000256" key="7">
    <source>
        <dbReference type="RuleBase" id="RU003435"/>
    </source>
</evidence>
<dbReference type="PANTHER" id="PTHR11804">
    <property type="entry name" value="PROTEASE M3 THIMET OLIGOPEPTIDASE-RELATED"/>
    <property type="match status" value="1"/>
</dbReference>
<dbReference type="InterPro" id="IPR024079">
    <property type="entry name" value="MetalloPept_cat_dom_sf"/>
</dbReference>
<accession>A0A1H1XG74</accession>
<dbReference type="EMBL" id="LT629757">
    <property type="protein sequence ID" value="SDT08303.1"/>
    <property type="molecule type" value="Genomic_DNA"/>
</dbReference>
<organism evidence="9 10">
    <name type="scientific">Nocardioides scoriae</name>
    <dbReference type="NCBI Taxonomy" id="642780"/>
    <lineage>
        <taxon>Bacteria</taxon>
        <taxon>Bacillati</taxon>
        <taxon>Actinomycetota</taxon>
        <taxon>Actinomycetes</taxon>
        <taxon>Propionibacteriales</taxon>
        <taxon>Nocardioidaceae</taxon>
        <taxon>Nocardioides</taxon>
    </lineage>
</organism>
<comment type="cofactor">
    <cofactor evidence="7">
        <name>Zn(2+)</name>
        <dbReference type="ChEBI" id="CHEBI:29105"/>
    </cofactor>
    <text evidence="7">Binds 1 zinc ion.</text>
</comment>
<evidence type="ECO:0000256" key="2">
    <source>
        <dbReference type="ARBA" id="ARBA00022670"/>
    </source>
</evidence>
<sequence length="652" mass="72073">MAIHPDPHPLELPDRDQDWLPWVEERAATGLAEARAHAARLVEEAPGDPAALHRWNEVEVALGDVLALTSLMGAVHPDPAVTEAAERREVEARELAGDLRRDDAVFARLDAVDASALDPAAARVLEHALRSLRRAGVALDGPDRERLRGLDRRADELGQRFQRTVREGRLVTRVPAASLDGLPEDYRASHRPGDDGLVEVSTDYPDTLPFLTHSRDADARREVARSAHRVGWPDNDVVLSELLRVRQERARLVGYADWPTYDAEVKMVGTGAAIPAFLEDVAAATEVAGRAELAELEQVARDAGEEPVVDHSSWRHLTETLKRQRFGVDSQEVRRYLDAGRVREGLLGVTGRLFGLRYDPVDAPTWHDEVHTYDVVDQATGQRLGRVHLDLHPRPRKYNHAAQFTLVSGLRDRRLPEGALVCNFSRGLMEPDHVVTLFHEFGHLLHHVLAGRHEWAAFSGVATEWDFVEAPSQLLEEWAWDAEVLQGFALDAGGEPIPADLVERMRAADAFGQALATRTQLGYAAISHGFHQDPPDDLTAALGELFGRHALIRLVPDTHFHTGFGHLVGYGSAYYTYTWSRVIAKDLFSAFDTDDLFAPEVAARYRREVLEPGGSRDAADLVEAFLGRPHDPTAFTRWLAGGGADGSGTPAR</sequence>
<protein>
    <submittedName>
        <fullName evidence="9">Thimet oligopeptidase</fullName>
    </submittedName>
</protein>
<dbReference type="SUPFAM" id="SSF55486">
    <property type="entry name" value="Metalloproteases ('zincins'), catalytic domain"/>
    <property type="match status" value="1"/>
</dbReference>
<evidence type="ECO:0000256" key="1">
    <source>
        <dbReference type="ARBA" id="ARBA00006040"/>
    </source>
</evidence>
<name>A0A1H1XG74_9ACTN</name>
<evidence type="ECO:0000256" key="4">
    <source>
        <dbReference type="ARBA" id="ARBA00022801"/>
    </source>
</evidence>
<dbReference type="GO" id="GO:0006508">
    <property type="term" value="P:proteolysis"/>
    <property type="evidence" value="ECO:0007669"/>
    <property type="project" value="UniProtKB-KW"/>
</dbReference>
<evidence type="ECO:0000256" key="5">
    <source>
        <dbReference type="ARBA" id="ARBA00022833"/>
    </source>
</evidence>
<dbReference type="Proteomes" id="UP000198859">
    <property type="component" value="Chromosome I"/>
</dbReference>
<dbReference type="Gene3D" id="1.10.1370.10">
    <property type="entry name" value="Neurolysin, domain 3"/>
    <property type="match status" value="1"/>
</dbReference>
<dbReference type="GO" id="GO:0046872">
    <property type="term" value="F:metal ion binding"/>
    <property type="evidence" value="ECO:0007669"/>
    <property type="project" value="UniProtKB-UniRule"/>
</dbReference>
<evidence type="ECO:0000259" key="8">
    <source>
        <dbReference type="Pfam" id="PF01432"/>
    </source>
</evidence>
<keyword evidence="4 7" id="KW-0378">Hydrolase</keyword>
<dbReference type="CDD" id="cd06455">
    <property type="entry name" value="M3A_TOP"/>
    <property type="match status" value="1"/>
</dbReference>
<keyword evidence="3 7" id="KW-0479">Metal-binding</keyword>
<reference evidence="10" key="1">
    <citation type="submission" date="2016-10" db="EMBL/GenBank/DDBJ databases">
        <authorList>
            <person name="Varghese N."/>
            <person name="Submissions S."/>
        </authorList>
    </citation>
    <scope>NUCLEOTIDE SEQUENCE [LARGE SCALE GENOMIC DNA]</scope>
    <source>
        <strain evidence="10">DSM 22127</strain>
    </source>
</reference>
<dbReference type="AlphaFoldDB" id="A0A1H1XG74"/>
<dbReference type="Gene3D" id="3.40.390.10">
    <property type="entry name" value="Collagenase (Catalytic Domain)"/>
    <property type="match status" value="1"/>
</dbReference>
<keyword evidence="5 7" id="KW-0862">Zinc</keyword>
<dbReference type="RefSeq" id="WP_091732304.1">
    <property type="nucleotide sequence ID" value="NZ_LT629757.1"/>
</dbReference>
<dbReference type="GO" id="GO:0004222">
    <property type="term" value="F:metalloendopeptidase activity"/>
    <property type="evidence" value="ECO:0007669"/>
    <property type="project" value="InterPro"/>
</dbReference>
<evidence type="ECO:0000256" key="6">
    <source>
        <dbReference type="ARBA" id="ARBA00023049"/>
    </source>
</evidence>
<dbReference type="Pfam" id="PF01432">
    <property type="entry name" value="Peptidase_M3"/>
    <property type="match status" value="1"/>
</dbReference>
<dbReference type="InterPro" id="IPR001567">
    <property type="entry name" value="Pept_M3A_M3B_dom"/>
</dbReference>
<dbReference type="GO" id="GO:0006518">
    <property type="term" value="P:peptide metabolic process"/>
    <property type="evidence" value="ECO:0007669"/>
    <property type="project" value="TreeGrafter"/>
</dbReference>